<evidence type="ECO:0000256" key="7">
    <source>
        <dbReference type="ARBA" id="ARBA00023235"/>
    </source>
</evidence>
<comment type="catalytic activity">
    <reaction evidence="1 9">
        <text>(S)-muconolactone = (4,5-dihydro-5-oxofuran-2-yl)-acetate</text>
        <dbReference type="Rhea" id="RHEA:12348"/>
        <dbReference type="ChEBI" id="CHEBI:58425"/>
        <dbReference type="ChEBI" id="CHEBI:58736"/>
        <dbReference type="EC" id="5.3.3.4"/>
    </reaction>
</comment>
<dbReference type="UniPathway" id="UPA00157">
    <property type="reaction ID" value="UER00260"/>
</dbReference>
<protein>
    <recommendedName>
        <fullName evidence="5 8">Muconolactone Delta-isomerase</fullName>
        <shortName evidence="9">MIase</shortName>
        <ecNumber evidence="5 8">5.3.3.4</ecNumber>
    </recommendedName>
</protein>
<keyword evidence="14" id="KW-1185">Reference proteome</keyword>
<dbReference type="EMBL" id="CP059472">
    <property type="protein sequence ID" value="QMS98241.1"/>
    <property type="molecule type" value="Genomic_DNA"/>
</dbReference>
<evidence type="ECO:0000256" key="5">
    <source>
        <dbReference type="ARBA" id="ARBA00012070"/>
    </source>
</evidence>
<dbReference type="InterPro" id="IPR003464">
    <property type="entry name" value="Muconolactone_d_Isoase"/>
</dbReference>
<dbReference type="GO" id="GO:0042952">
    <property type="term" value="P:beta-ketoadipate pathway"/>
    <property type="evidence" value="ECO:0007669"/>
    <property type="project" value="UniProtKB-UniRule"/>
</dbReference>
<dbReference type="InterPro" id="IPR026029">
    <property type="entry name" value="MLI_dom"/>
</dbReference>
<organism evidence="12 13">
    <name type="scientific">Marnyiella aurantia</name>
    <dbReference type="NCBI Taxonomy" id="2758037"/>
    <lineage>
        <taxon>Bacteria</taxon>
        <taxon>Pseudomonadati</taxon>
        <taxon>Bacteroidota</taxon>
        <taxon>Flavobacteriia</taxon>
        <taxon>Flavobacteriales</taxon>
        <taxon>Weeksellaceae</taxon>
        <taxon>Marnyiella</taxon>
    </lineage>
</organism>
<gene>
    <name evidence="12" type="primary">catC</name>
    <name evidence="12" type="ORF">H1R16_11145</name>
    <name evidence="11" type="ORF">H2507_04320</name>
</gene>
<dbReference type="SUPFAM" id="SSF54909">
    <property type="entry name" value="Dimeric alpha+beta barrel"/>
    <property type="match status" value="1"/>
</dbReference>
<reference evidence="14" key="3">
    <citation type="submission" date="2020-07" db="EMBL/GenBank/DDBJ databases">
        <title>Flavobacterium sp. xlx-214.</title>
        <authorList>
            <person name="Yang C."/>
        </authorList>
    </citation>
    <scope>NUCLEOTIDE SEQUENCE [LARGE SCALE GENOMIC DNA]</scope>
    <source>
        <strain evidence="14">CX-624</strain>
    </source>
</reference>
<keyword evidence="6 9" id="KW-0058">Aromatic hydrocarbons catabolism</keyword>
<evidence type="ECO:0000256" key="8">
    <source>
        <dbReference type="NCBIfam" id="TIGR03221"/>
    </source>
</evidence>
<evidence type="ECO:0000256" key="6">
    <source>
        <dbReference type="ARBA" id="ARBA00022797"/>
    </source>
</evidence>
<comment type="subunit">
    <text evidence="4">Homodecamer.</text>
</comment>
<reference evidence="12" key="1">
    <citation type="submission" date="2020-07" db="EMBL/GenBank/DDBJ databases">
        <title>Chryseobacterium sp. CX-624.</title>
        <authorList>
            <person name="Yang C."/>
        </authorList>
    </citation>
    <scope>NUCLEOTIDE SEQUENCE</scope>
    <source>
        <strain evidence="12">CX-624</strain>
    </source>
</reference>
<reference evidence="13" key="2">
    <citation type="submission" date="2020-07" db="EMBL/GenBank/DDBJ databases">
        <title>Chryseobacterium sp.cx-624.</title>
        <authorList>
            <person name="Yang C."/>
        </authorList>
    </citation>
    <scope>NUCLEOTIDE SEQUENCE [LARGE SCALE GENOMIC DNA]</scope>
    <source>
        <strain evidence="13">cx-624</strain>
    </source>
</reference>
<evidence type="ECO:0000256" key="2">
    <source>
        <dbReference type="ARBA" id="ARBA00005193"/>
    </source>
</evidence>
<accession>A0A7D7QEI6</accession>
<evidence type="ECO:0000313" key="12">
    <source>
        <dbReference type="EMBL" id="QMS98241.1"/>
    </source>
</evidence>
<evidence type="ECO:0000256" key="3">
    <source>
        <dbReference type="ARBA" id="ARBA00010882"/>
    </source>
</evidence>
<dbReference type="Gene3D" id="3.30.70.1060">
    <property type="entry name" value="Dimeric alpha+beta barrel"/>
    <property type="match status" value="1"/>
</dbReference>
<proteinExistence type="inferred from homology"/>
<dbReference type="KEGG" id="cbau:H1R16_11145"/>
<dbReference type="PIRSF" id="PIRSF001486">
    <property type="entry name" value="CatC"/>
    <property type="match status" value="1"/>
</dbReference>
<evidence type="ECO:0000313" key="13">
    <source>
        <dbReference type="Proteomes" id="UP000515349"/>
    </source>
</evidence>
<dbReference type="GO" id="GO:0016159">
    <property type="term" value="F:muconolactone delta-isomerase activity"/>
    <property type="evidence" value="ECO:0007669"/>
    <property type="project" value="UniProtKB-UniRule"/>
</dbReference>
<dbReference type="AlphaFoldDB" id="A0A7D7QEI6"/>
<evidence type="ECO:0000256" key="4">
    <source>
        <dbReference type="ARBA" id="ARBA00011365"/>
    </source>
</evidence>
<dbReference type="NCBIfam" id="TIGR03221">
    <property type="entry name" value="muco_delta"/>
    <property type="match status" value="1"/>
</dbReference>
<dbReference type="Pfam" id="PF02426">
    <property type="entry name" value="MIase"/>
    <property type="match status" value="1"/>
</dbReference>
<dbReference type="Proteomes" id="UP000539710">
    <property type="component" value="Unassembled WGS sequence"/>
</dbReference>
<feature type="domain" description="Muconolactone isomerase" evidence="10">
    <location>
        <begin position="1"/>
        <end position="89"/>
    </location>
</feature>
<sequence length="96" mass="11430">MIYVVEMDVRLPDTWDEDKVKSFMERERETSQKWQKTGKWKYLWRVAGRYSNISVLDVESPDELHEILSSLPLFPYMDIKVTGICRHPNAINENLL</sequence>
<evidence type="ECO:0000256" key="9">
    <source>
        <dbReference type="PIRNR" id="PIRNR001486"/>
    </source>
</evidence>
<name>A0A7D7QEI6_9FLAO</name>
<evidence type="ECO:0000313" key="14">
    <source>
        <dbReference type="Proteomes" id="UP000539710"/>
    </source>
</evidence>
<dbReference type="InterPro" id="IPR011008">
    <property type="entry name" value="Dimeric_a/b-barrel"/>
</dbReference>
<dbReference type="EMBL" id="JACEUX010000001">
    <property type="protein sequence ID" value="MBA5246390.1"/>
    <property type="molecule type" value="Genomic_DNA"/>
</dbReference>
<dbReference type="Proteomes" id="UP000515349">
    <property type="component" value="Chromosome"/>
</dbReference>
<comment type="similarity">
    <text evidence="3 9">Belongs to the muconolactone Delta-isomerase family.</text>
</comment>
<keyword evidence="7 9" id="KW-0413">Isomerase</keyword>
<dbReference type="EC" id="5.3.3.4" evidence="5 8"/>
<evidence type="ECO:0000256" key="1">
    <source>
        <dbReference type="ARBA" id="ARBA00001739"/>
    </source>
</evidence>
<evidence type="ECO:0000313" key="11">
    <source>
        <dbReference type="EMBL" id="MBA5246390.1"/>
    </source>
</evidence>
<reference evidence="11" key="4">
    <citation type="submission" date="2020-07" db="EMBL/GenBank/DDBJ databases">
        <authorList>
            <person name="Yang C."/>
        </authorList>
    </citation>
    <scope>NUCLEOTIDE SEQUENCE</scope>
    <source>
        <strain evidence="11">Cx-624</strain>
    </source>
</reference>
<dbReference type="RefSeq" id="WP_181886473.1">
    <property type="nucleotide sequence ID" value="NZ_CP059472.1"/>
</dbReference>
<evidence type="ECO:0000259" key="10">
    <source>
        <dbReference type="Pfam" id="PF02426"/>
    </source>
</evidence>
<comment type="pathway">
    <text evidence="2 9">Aromatic compound metabolism; beta-ketoadipate pathway; 5-oxo-4,5-dihydro-2-furylacetate from catechol: step 3/3.</text>
</comment>